<dbReference type="FunFam" id="3.40.190.290:FF:000001">
    <property type="entry name" value="Transcriptional regulator, LysR family"/>
    <property type="match status" value="1"/>
</dbReference>
<reference evidence="6" key="1">
    <citation type="submission" date="2020-03" db="EMBL/GenBank/DDBJ databases">
        <title>Solimonas marina sp. nov., isolated from deep seawater of the Pacific Ocean.</title>
        <authorList>
            <person name="Liu X."/>
            <person name="Lai Q."/>
            <person name="Sun F."/>
            <person name="Gai Y."/>
            <person name="Li G."/>
            <person name="Shao Z."/>
        </authorList>
    </citation>
    <scope>NUCLEOTIDE SEQUENCE</scope>
    <source>
        <strain evidence="6">C16B3</strain>
    </source>
</reference>
<dbReference type="EMBL" id="JAAVXB010000001">
    <property type="protein sequence ID" value="NKF20903.1"/>
    <property type="molecule type" value="Genomic_DNA"/>
</dbReference>
<evidence type="ECO:0000313" key="6">
    <source>
        <dbReference type="EMBL" id="NKF20903.1"/>
    </source>
</evidence>
<dbReference type="PRINTS" id="PR00039">
    <property type="entry name" value="HTHLYSR"/>
</dbReference>
<dbReference type="InterPro" id="IPR036390">
    <property type="entry name" value="WH_DNA-bd_sf"/>
</dbReference>
<accession>A0A970B4R3</accession>
<keyword evidence="3" id="KW-0238">DNA-binding</keyword>
<evidence type="ECO:0000256" key="1">
    <source>
        <dbReference type="ARBA" id="ARBA00009437"/>
    </source>
</evidence>
<dbReference type="GO" id="GO:0003700">
    <property type="term" value="F:DNA-binding transcription factor activity"/>
    <property type="evidence" value="ECO:0007669"/>
    <property type="project" value="InterPro"/>
</dbReference>
<dbReference type="Gene3D" id="1.10.10.10">
    <property type="entry name" value="Winged helix-like DNA-binding domain superfamily/Winged helix DNA-binding domain"/>
    <property type="match status" value="1"/>
</dbReference>
<protein>
    <submittedName>
        <fullName evidence="6">LysR family transcriptional regulator</fullName>
    </submittedName>
</protein>
<dbReference type="PANTHER" id="PTHR30537">
    <property type="entry name" value="HTH-TYPE TRANSCRIPTIONAL REGULATOR"/>
    <property type="match status" value="1"/>
</dbReference>
<dbReference type="InterPro" id="IPR036388">
    <property type="entry name" value="WH-like_DNA-bd_sf"/>
</dbReference>
<dbReference type="InterPro" id="IPR005119">
    <property type="entry name" value="LysR_subst-bd"/>
</dbReference>
<dbReference type="InterPro" id="IPR058163">
    <property type="entry name" value="LysR-type_TF_proteobact-type"/>
</dbReference>
<dbReference type="GO" id="GO:0006351">
    <property type="term" value="P:DNA-templated transcription"/>
    <property type="evidence" value="ECO:0007669"/>
    <property type="project" value="TreeGrafter"/>
</dbReference>
<evidence type="ECO:0000313" key="7">
    <source>
        <dbReference type="Proteomes" id="UP000653472"/>
    </source>
</evidence>
<dbReference type="AlphaFoldDB" id="A0A970B4R3"/>
<name>A0A970B4R3_9GAMM</name>
<dbReference type="Pfam" id="PF03466">
    <property type="entry name" value="LysR_substrate"/>
    <property type="match status" value="1"/>
</dbReference>
<dbReference type="SUPFAM" id="SSF46785">
    <property type="entry name" value="Winged helix' DNA-binding domain"/>
    <property type="match status" value="1"/>
</dbReference>
<dbReference type="SUPFAM" id="SSF53850">
    <property type="entry name" value="Periplasmic binding protein-like II"/>
    <property type="match status" value="1"/>
</dbReference>
<evidence type="ECO:0000256" key="3">
    <source>
        <dbReference type="ARBA" id="ARBA00023125"/>
    </source>
</evidence>
<organism evidence="6 7">
    <name type="scientific">Solimonas marina</name>
    <dbReference type="NCBI Taxonomy" id="2714601"/>
    <lineage>
        <taxon>Bacteria</taxon>
        <taxon>Pseudomonadati</taxon>
        <taxon>Pseudomonadota</taxon>
        <taxon>Gammaproteobacteria</taxon>
        <taxon>Nevskiales</taxon>
        <taxon>Nevskiaceae</taxon>
        <taxon>Solimonas</taxon>
    </lineage>
</organism>
<dbReference type="GO" id="GO:0043565">
    <property type="term" value="F:sequence-specific DNA binding"/>
    <property type="evidence" value="ECO:0007669"/>
    <property type="project" value="TreeGrafter"/>
</dbReference>
<dbReference type="CDD" id="cd08422">
    <property type="entry name" value="PBP2_CrgA_like"/>
    <property type="match status" value="1"/>
</dbReference>
<sequence length="301" mass="33324">MDKAQQMSSFAAVVDAGSFVAAAEALGVSKAAVSRHVAELEQRLGVRLLHRTTRKLSLTDEGRRFYARSKELLAAIDEAESELVPQRGEPRGLVRVNAPLTFGMLHLAPLWGAFMARHPQVTLDVTLADRTVDLIEDGYDLAVRITARERLANAMLVARPLATSRIVACASPGYLRQFGTPQTPADLAAHRIIAYSYWASGDEWVYRGPDGDGRVRLRPCMHTNNGDTCRLVALQDQGLILQPDFLVGDDLKRGLLVEVLADYRTPDIEVFALYPTRKHLPLKVRALIDFLAEAFVAPTWR</sequence>
<dbReference type="PANTHER" id="PTHR30537:SF5">
    <property type="entry name" value="HTH-TYPE TRANSCRIPTIONAL ACTIVATOR TTDR-RELATED"/>
    <property type="match status" value="1"/>
</dbReference>
<feature type="domain" description="HTH lysR-type" evidence="5">
    <location>
        <begin position="1"/>
        <end position="59"/>
    </location>
</feature>
<keyword evidence="2" id="KW-0805">Transcription regulation</keyword>
<gene>
    <name evidence="6" type="ORF">G7Y82_01145</name>
</gene>
<keyword evidence="4" id="KW-0804">Transcription</keyword>
<dbReference type="Gene3D" id="3.40.190.290">
    <property type="match status" value="1"/>
</dbReference>
<dbReference type="PROSITE" id="PS50931">
    <property type="entry name" value="HTH_LYSR"/>
    <property type="match status" value="1"/>
</dbReference>
<dbReference type="FunFam" id="1.10.10.10:FF:000001">
    <property type="entry name" value="LysR family transcriptional regulator"/>
    <property type="match status" value="1"/>
</dbReference>
<keyword evidence="7" id="KW-1185">Reference proteome</keyword>
<evidence type="ECO:0000259" key="5">
    <source>
        <dbReference type="PROSITE" id="PS50931"/>
    </source>
</evidence>
<proteinExistence type="inferred from homology"/>
<evidence type="ECO:0000256" key="2">
    <source>
        <dbReference type="ARBA" id="ARBA00023015"/>
    </source>
</evidence>
<evidence type="ECO:0000256" key="4">
    <source>
        <dbReference type="ARBA" id="ARBA00023163"/>
    </source>
</evidence>
<dbReference type="InterPro" id="IPR000847">
    <property type="entry name" value="LysR_HTH_N"/>
</dbReference>
<comment type="caution">
    <text evidence="6">The sequence shown here is derived from an EMBL/GenBank/DDBJ whole genome shotgun (WGS) entry which is preliminary data.</text>
</comment>
<dbReference type="Pfam" id="PF00126">
    <property type="entry name" value="HTH_1"/>
    <property type="match status" value="1"/>
</dbReference>
<dbReference type="RefSeq" id="WP_168146161.1">
    <property type="nucleotide sequence ID" value="NZ_JAAVXB010000001.1"/>
</dbReference>
<dbReference type="Proteomes" id="UP000653472">
    <property type="component" value="Unassembled WGS sequence"/>
</dbReference>
<comment type="similarity">
    <text evidence="1">Belongs to the LysR transcriptional regulatory family.</text>
</comment>